<feature type="region of interest" description="Disordered" evidence="1">
    <location>
        <begin position="1284"/>
        <end position="1395"/>
    </location>
</feature>
<evidence type="ECO:0000313" key="2">
    <source>
        <dbReference type="EMBL" id="KAK9817441.1"/>
    </source>
</evidence>
<dbReference type="InterPro" id="IPR016024">
    <property type="entry name" value="ARM-type_fold"/>
</dbReference>
<feature type="compositionally biased region" description="Polar residues" evidence="1">
    <location>
        <begin position="1336"/>
        <end position="1357"/>
    </location>
</feature>
<comment type="caution">
    <text evidence="2">The sequence shown here is derived from an EMBL/GenBank/DDBJ whole genome shotgun (WGS) entry which is preliminary data.</text>
</comment>
<protein>
    <submittedName>
        <fullName evidence="2">Uncharacterized protein</fullName>
    </submittedName>
</protein>
<feature type="region of interest" description="Disordered" evidence="1">
    <location>
        <begin position="817"/>
        <end position="843"/>
    </location>
</feature>
<feature type="region of interest" description="Disordered" evidence="1">
    <location>
        <begin position="628"/>
        <end position="774"/>
    </location>
</feature>
<dbReference type="SUPFAM" id="SSF48371">
    <property type="entry name" value="ARM repeat"/>
    <property type="match status" value="1"/>
</dbReference>
<dbReference type="Proteomes" id="UP001438707">
    <property type="component" value="Unassembled WGS sequence"/>
</dbReference>
<evidence type="ECO:0000256" key="1">
    <source>
        <dbReference type="SAM" id="MobiDB-lite"/>
    </source>
</evidence>
<feature type="region of interest" description="Disordered" evidence="1">
    <location>
        <begin position="930"/>
        <end position="957"/>
    </location>
</feature>
<feature type="region of interest" description="Disordered" evidence="1">
    <location>
        <begin position="889"/>
        <end position="908"/>
    </location>
</feature>
<gene>
    <name evidence="2" type="ORF">WJX74_006164</name>
</gene>
<feature type="compositionally biased region" description="Low complexity" evidence="1">
    <location>
        <begin position="1358"/>
        <end position="1370"/>
    </location>
</feature>
<feature type="region of interest" description="Disordered" evidence="1">
    <location>
        <begin position="1188"/>
        <end position="1231"/>
    </location>
</feature>
<feature type="compositionally biased region" description="Low complexity" evidence="1">
    <location>
        <begin position="817"/>
        <end position="833"/>
    </location>
</feature>
<feature type="compositionally biased region" description="Low complexity" evidence="1">
    <location>
        <begin position="1188"/>
        <end position="1207"/>
    </location>
</feature>
<feature type="compositionally biased region" description="Polar residues" evidence="1">
    <location>
        <begin position="563"/>
        <end position="586"/>
    </location>
</feature>
<feature type="region of interest" description="Disordered" evidence="1">
    <location>
        <begin position="475"/>
        <end position="517"/>
    </location>
</feature>
<evidence type="ECO:0000313" key="3">
    <source>
        <dbReference type="Proteomes" id="UP001438707"/>
    </source>
</evidence>
<proteinExistence type="predicted"/>
<sequence length="1489" mass="156177">MQAGHCPASLGKQPLAKGLETQLMADLKLSACTKSTRTSLAKKLKRLAGAGRPMAMYTATYWNVWIACSLIDVMTSGGSSWADIGLFDRAVTFACQAQANGSKERLQFYQGDVEDLLLLIQHSTCIAEQQAALKMVARTAAMSPADGDIFIEAGLLRVLMDMLEENLPPNTDVGMSSSAKNISVRSSGNRSGLAPRIAWTLGAFASSCTRHAKAVILEGGCDVMIRLLSSPHAAAQDAAVFTLASLIKWDLRGVQQCFARHDGISGLLNRIWMWHQKGELRPSVLQECIEIICLLMPSAGHAQDQMSGDALALSTQLVVSRGIHLLVELCAHGNPEISKPAVRALDHLSSTRRRFKSLLMRAAQDETVLAAIATADAPAPEGRRGPDSQQEAAAAAVQETPQDQLPLSPCMRSYCMWRAARAKNDAQLGRQGSLPLEPTVHSPGGFGSAARACSGDLDACRSICIPPPAGSGLSKTGCTGGLPVQSGRTQEASPHWHAEGSSMSSSPSLQPAANSQEGKDNVSVWGLAFQQLPALKIPQRQVCVAAYNPGVESPCKGLLARGSKNSSASTEKPDLQASTNSTSTLNPGMLSKALSPGLPVLDVPDCTAATDLSLGTCLPKFTVNFSSAGKSDSSELTHQHPADDGKNLPLVPYAAKGTSSSLVSPASQAQSMRVDAVMREPGSRGELAAASHVSIAQPADPMQGRPRAPDAPASAFVEHKKSGANPGSCADLLPEPTPDTLDLKRSLEKGLLQHQSSSLQGLSSAGHSDESMPADSLEFRSSLDNTPVKHEDWHTFQHWLGSPRTLPAAGQLGGRASVDSLSASTNSNSISESSSKHHSNSAEVKPLNAVQAADAHSLTRQDAPAAQHACGSMLKGPAPTSLGSCSIQQHASLQPENSSPHGLPGAEFPRAAVSSDACHEAIAGCQAADEPAQHWGPGGPTGLQPGMGLESSKAPSSLSAYAELPDLPRSALRMPWHSSTPDKSAQLHHEQPPDFLESYLETVPSSQTAQSMHGHDSSVLDPGQYFGSHEPKMPAHDGLYGVFDQERQSQKELSYSQVKPAAEVSDRAYTDNQTVWPSVSGASPVGGLPEAAGYGSKGTTNQMDAYSRVFRPSDLWQTSTLSTQGDSIFESAVDICLPSITSPSTNGDHSQAAMPPSLADVPVASQDIAGYTQELDVWGGCGNALDSHVASNSPSPAAPSTSSEPLAFQAKPGKPLDMLGDSPSAAGQDAHVRVKPRFATRPVAAYSGQALHEPVQTPRKSPRSSANFSSRTAMWLLSGPCLGGVTSTPRGGSGSAEKQGLVERPTNFAPEMSQQPGWGYDSKLTPTLMHGRDAEAQQQSPDRGSVTSSLPSGEALTSSRSYSPSTSLNSQPDMEHQPELADGAGPQPGSPAYSVVSLGDKESLLPSREYLISSLNLTPKLKPDLAAHLGALQANGAKSATDAAFAEGPDKKATMATQTAMAPWLKDKAIAGRRSRIACCGFTCGLSPI</sequence>
<dbReference type="Gene3D" id="1.25.10.10">
    <property type="entry name" value="Leucine-rich Repeat Variant"/>
    <property type="match status" value="1"/>
</dbReference>
<keyword evidence="3" id="KW-1185">Reference proteome</keyword>
<feature type="compositionally biased region" description="Polar residues" evidence="1">
    <location>
        <begin position="889"/>
        <end position="900"/>
    </location>
</feature>
<feature type="compositionally biased region" description="Polar residues" evidence="1">
    <location>
        <begin position="657"/>
        <end position="671"/>
    </location>
</feature>
<accession>A0AAW1Q8X7</accession>
<dbReference type="EMBL" id="JALJOS010000070">
    <property type="protein sequence ID" value="KAK9817441.1"/>
    <property type="molecule type" value="Genomic_DNA"/>
</dbReference>
<feature type="region of interest" description="Disordered" evidence="1">
    <location>
        <begin position="558"/>
        <end position="586"/>
    </location>
</feature>
<organism evidence="2 3">
    <name type="scientific">Apatococcus lobatus</name>
    <dbReference type="NCBI Taxonomy" id="904363"/>
    <lineage>
        <taxon>Eukaryota</taxon>
        <taxon>Viridiplantae</taxon>
        <taxon>Chlorophyta</taxon>
        <taxon>core chlorophytes</taxon>
        <taxon>Trebouxiophyceae</taxon>
        <taxon>Chlorellales</taxon>
        <taxon>Chlorellaceae</taxon>
        <taxon>Apatococcus</taxon>
    </lineage>
</organism>
<reference evidence="2 3" key="1">
    <citation type="journal article" date="2024" name="Nat. Commun.">
        <title>Phylogenomics reveals the evolutionary origins of lichenization in chlorophyte algae.</title>
        <authorList>
            <person name="Puginier C."/>
            <person name="Libourel C."/>
            <person name="Otte J."/>
            <person name="Skaloud P."/>
            <person name="Haon M."/>
            <person name="Grisel S."/>
            <person name="Petersen M."/>
            <person name="Berrin J.G."/>
            <person name="Delaux P.M."/>
            <person name="Dal Grande F."/>
            <person name="Keller J."/>
        </authorList>
    </citation>
    <scope>NUCLEOTIDE SEQUENCE [LARGE SCALE GENOMIC DNA]</scope>
    <source>
        <strain evidence="2 3">SAG 2145</strain>
    </source>
</reference>
<dbReference type="InterPro" id="IPR011989">
    <property type="entry name" value="ARM-like"/>
</dbReference>
<feature type="compositionally biased region" description="Basic and acidic residues" evidence="1">
    <location>
        <begin position="632"/>
        <end position="646"/>
    </location>
</feature>
<feature type="region of interest" description="Disordered" evidence="1">
    <location>
        <begin position="377"/>
        <end position="401"/>
    </location>
</feature>
<feature type="compositionally biased region" description="Low complexity" evidence="1">
    <location>
        <begin position="731"/>
        <end position="740"/>
    </location>
</feature>
<name>A0AAW1Q8X7_9CHLO</name>
<feature type="region of interest" description="Disordered" evidence="1">
    <location>
        <begin position="1249"/>
        <end position="1268"/>
    </location>
</feature>
<feature type="compositionally biased region" description="Low complexity" evidence="1">
    <location>
        <begin position="750"/>
        <end position="766"/>
    </location>
</feature>